<dbReference type="EMBL" id="CAJJDM010000006">
    <property type="protein sequence ID" value="CAD8045414.1"/>
    <property type="molecule type" value="Genomic_DNA"/>
</dbReference>
<name>A0A8S1JS21_PARPR</name>
<gene>
    <name evidence="1" type="ORF">PPRIM_AZ9-3.1.T0090407</name>
</gene>
<protein>
    <submittedName>
        <fullName evidence="1">Uncharacterized protein</fullName>
    </submittedName>
</protein>
<dbReference type="Proteomes" id="UP000688137">
    <property type="component" value="Unassembled WGS sequence"/>
</dbReference>
<evidence type="ECO:0000313" key="2">
    <source>
        <dbReference type="Proteomes" id="UP000688137"/>
    </source>
</evidence>
<proteinExistence type="predicted"/>
<comment type="caution">
    <text evidence="1">The sequence shown here is derived from an EMBL/GenBank/DDBJ whole genome shotgun (WGS) entry which is preliminary data.</text>
</comment>
<organism evidence="1 2">
    <name type="scientific">Paramecium primaurelia</name>
    <dbReference type="NCBI Taxonomy" id="5886"/>
    <lineage>
        <taxon>Eukaryota</taxon>
        <taxon>Sar</taxon>
        <taxon>Alveolata</taxon>
        <taxon>Ciliophora</taxon>
        <taxon>Intramacronucleata</taxon>
        <taxon>Oligohymenophorea</taxon>
        <taxon>Peniculida</taxon>
        <taxon>Parameciidae</taxon>
        <taxon>Paramecium</taxon>
    </lineage>
</organism>
<dbReference type="OMA" id="QRIQCTY"/>
<accession>A0A8S1JS21</accession>
<evidence type="ECO:0000313" key="1">
    <source>
        <dbReference type="EMBL" id="CAD8045414.1"/>
    </source>
</evidence>
<keyword evidence="2" id="KW-1185">Reference proteome</keyword>
<reference evidence="1" key="1">
    <citation type="submission" date="2021-01" db="EMBL/GenBank/DDBJ databases">
        <authorList>
            <consortium name="Genoscope - CEA"/>
            <person name="William W."/>
        </authorList>
    </citation>
    <scope>NUCLEOTIDE SEQUENCE</scope>
</reference>
<sequence length="250" mass="28608">MKPSLSFSEKKQIVSEDKVLNQSCHCTDCGGKIHKKLLSKQDNDHFPLEKIIKVKHLELDKTPNNMETLLRSSGNPSIHTPINLSKARTKFKPITHILQMVHVKSVLSKLVNSQPIKKQQQVFQSSPQTLSDFTSKLQALKILEPKEIQTPLIVQRLKTEPNIQNQQQQIQFDTKKFYYPRVSRISQIGASSLLNSSEGIDKKPVNKLAALTSRYKSPDNLKIRTLSQRIQCTYFKKSDSKVKDIVKRHN</sequence>
<dbReference type="AlphaFoldDB" id="A0A8S1JS21"/>